<feature type="transmembrane region" description="Helical" evidence="11">
    <location>
        <begin position="393"/>
        <end position="413"/>
    </location>
</feature>
<feature type="transmembrane region" description="Helical" evidence="11">
    <location>
        <begin position="209"/>
        <end position="229"/>
    </location>
</feature>
<dbReference type="PANTHER" id="PTHR43653:SF1">
    <property type="entry name" value="CYTOCHROME C-TYPE BIOGENESIS PROTEIN CCMF"/>
    <property type="match status" value="1"/>
</dbReference>
<feature type="transmembrane region" description="Helical" evidence="11">
    <location>
        <begin position="527"/>
        <end position="548"/>
    </location>
</feature>
<dbReference type="GO" id="GO:0005886">
    <property type="term" value="C:plasma membrane"/>
    <property type="evidence" value="ECO:0007669"/>
    <property type="project" value="UniProtKB-SubCell"/>
</dbReference>
<evidence type="ECO:0000313" key="14">
    <source>
        <dbReference type="EMBL" id="AJZ61190.1"/>
    </source>
</evidence>
<dbReference type="GO" id="GO:0020037">
    <property type="term" value="F:heme binding"/>
    <property type="evidence" value="ECO:0007669"/>
    <property type="project" value="InterPro"/>
</dbReference>
<feature type="transmembrane region" description="Helical" evidence="11">
    <location>
        <begin position="312"/>
        <end position="331"/>
    </location>
</feature>
<feature type="transmembrane region" description="Helical" evidence="11">
    <location>
        <begin position="449"/>
        <end position="468"/>
    </location>
</feature>
<evidence type="ECO:0000259" key="12">
    <source>
        <dbReference type="Pfam" id="PF01578"/>
    </source>
</evidence>
<feature type="transmembrane region" description="Helical" evidence="11">
    <location>
        <begin position="121"/>
        <end position="142"/>
    </location>
</feature>
<dbReference type="InterPro" id="IPR003568">
    <property type="entry name" value="Cyt_c_biogenesis_CcmF"/>
</dbReference>
<dbReference type="PRINTS" id="PR01411">
    <property type="entry name" value="CCMFBIOGNSIS"/>
</dbReference>
<dbReference type="KEGG" id="bfn:OI25_6449"/>
<feature type="transmembrane region" description="Helical" evidence="11">
    <location>
        <begin position="352"/>
        <end position="373"/>
    </location>
</feature>
<keyword evidence="7 11" id="KW-1133">Transmembrane helix</keyword>
<evidence type="ECO:0000259" key="13">
    <source>
        <dbReference type="Pfam" id="PF16327"/>
    </source>
</evidence>
<feature type="compositionally biased region" description="Basic and acidic residues" evidence="10">
    <location>
        <begin position="684"/>
        <end position="693"/>
    </location>
</feature>
<accession>A0AAU8TK59</accession>
<evidence type="ECO:0000256" key="1">
    <source>
        <dbReference type="ARBA" id="ARBA00004429"/>
    </source>
</evidence>
<dbReference type="NCBIfam" id="NF007691">
    <property type="entry name" value="PRK10369.1"/>
    <property type="match status" value="1"/>
</dbReference>
<feature type="transmembrane region" description="Helical" evidence="11">
    <location>
        <begin position="273"/>
        <end position="292"/>
    </location>
</feature>
<name>A0AAU8TK59_9BURK</name>
<evidence type="ECO:0000256" key="5">
    <source>
        <dbReference type="ARBA" id="ARBA00022692"/>
    </source>
</evidence>
<evidence type="ECO:0000256" key="6">
    <source>
        <dbReference type="ARBA" id="ARBA00022748"/>
    </source>
</evidence>
<dbReference type="Pfam" id="PF16327">
    <property type="entry name" value="CcmF_C"/>
    <property type="match status" value="2"/>
</dbReference>
<gene>
    <name evidence="14" type="primary">ccmF</name>
    <name evidence="14" type="ORF">OI25_6449</name>
</gene>
<dbReference type="GO" id="GO:0015232">
    <property type="term" value="F:heme transmembrane transporter activity"/>
    <property type="evidence" value="ECO:0007669"/>
    <property type="project" value="InterPro"/>
</dbReference>
<feature type="domain" description="Cytochrome c assembly protein" evidence="12">
    <location>
        <begin position="89"/>
        <end position="295"/>
    </location>
</feature>
<organism evidence="14 15">
    <name type="scientific">Paraburkholderia fungorum</name>
    <dbReference type="NCBI Taxonomy" id="134537"/>
    <lineage>
        <taxon>Bacteria</taxon>
        <taxon>Pseudomonadati</taxon>
        <taxon>Pseudomonadota</taxon>
        <taxon>Betaproteobacteria</taxon>
        <taxon>Burkholderiales</taxon>
        <taxon>Burkholderiaceae</taxon>
        <taxon>Paraburkholderia</taxon>
    </lineage>
</organism>
<feature type="domain" description="Cytochrome c-type biogenesis protein CcmF C-terminal" evidence="13">
    <location>
        <begin position="315"/>
        <end position="496"/>
    </location>
</feature>
<feature type="domain" description="Cytochrome c-type biogenesis protein CcmF C-terminal" evidence="13">
    <location>
        <begin position="507"/>
        <end position="675"/>
    </location>
</feature>
<dbReference type="InterPro" id="IPR002541">
    <property type="entry name" value="Cyt_c_assembly"/>
</dbReference>
<evidence type="ECO:0000256" key="2">
    <source>
        <dbReference type="ARBA" id="ARBA00009186"/>
    </source>
</evidence>
<proteinExistence type="inferred from homology"/>
<evidence type="ECO:0000256" key="7">
    <source>
        <dbReference type="ARBA" id="ARBA00022989"/>
    </source>
</evidence>
<feature type="transmembrane region" description="Helical" evidence="11">
    <location>
        <begin position="653"/>
        <end position="671"/>
    </location>
</feature>
<dbReference type="PRINTS" id="PR01410">
    <property type="entry name" value="CCBIOGENESIS"/>
</dbReference>
<dbReference type="PANTHER" id="PTHR43653">
    <property type="entry name" value="CYTOCHROME C ASSEMBLY PROTEIN-RELATED"/>
    <property type="match status" value="1"/>
</dbReference>
<feature type="transmembrane region" description="Helical" evidence="11">
    <location>
        <begin position="96"/>
        <end position="114"/>
    </location>
</feature>
<comment type="subcellular location">
    <subcellularLocation>
        <location evidence="1">Cell inner membrane</location>
        <topology evidence="1">Multi-pass membrane protein</topology>
    </subcellularLocation>
</comment>
<evidence type="ECO:0000256" key="9">
    <source>
        <dbReference type="ARBA" id="ARBA00037230"/>
    </source>
</evidence>
<keyword evidence="8 11" id="KW-0472">Membrane</keyword>
<evidence type="ECO:0000256" key="4">
    <source>
        <dbReference type="ARBA" id="ARBA00022519"/>
    </source>
</evidence>
<feature type="transmembrane region" description="Helical" evidence="11">
    <location>
        <begin position="425"/>
        <end position="443"/>
    </location>
</feature>
<keyword evidence="4" id="KW-0997">Cell inner membrane</keyword>
<comment type="function">
    <text evidence="9">Required for the biogenesis of c-type cytochromes. Possible subunit of a heme lyase.</text>
</comment>
<dbReference type="EMBL" id="CP010027">
    <property type="protein sequence ID" value="AJZ61190.1"/>
    <property type="molecule type" value="Genomic_DNA"/>
</dbReference>
<protein>
    <submittedName>
        <fullName evidence="14">Cytochrome c-type biogenesis protein CcmF</fullName>
    </submittedName>
</protein>
<dbReference type="GO" id="GO:0017004">
    <property type="term" value="P:cytochrome complex assembly"/>
    <property type="evidence" value="ECO:0007669"/>
    <property type="project" value="UniProtKB-KW"/>
</dbReference>
<feature type="transmembrane region" description="Helical" evidence="11">
    <location>
        <begin position="6"/>
        <end position="26"/>
    </location>
</feature>
<dbReference type="GeneID" id="66520217"/>
<reference evidence="14 15" key="1">
    <citation type="journal article" date="2015" name="Genome Announc.">
        <title>Complete genome sequences for 59 burkholderia isolates, both pathogenic and near neighbor.</title>
        <authorList>
            <person name="Johnson S.L."/>
            <person name="Bishop-Lilly K.A."/>
            <person name="Ladner J.T."/>
            <person name="Daligault H.E."/>
            <person name="Davenport K.W."/>
            <person name="Jaissle J."/>
            <person name="Frey K.G."/>
            <person name="Koroleva G.I."/>
            <person name="Bruce D.C."/>
            <person name="Coyne S.R."/>
            <person name="Broomall S.M."/>
            <person name="Li P.E."/>
            <person name="Teshima H."/>
            <person name="Gibbons H.S."/>
            <person name="Palacios G.F."/>
            <person name="Rosenzweig C.N."/>
            <person name="Redden C.L."/>
            <person name="Xu Y."/>
            <person name="Minogue T.D."/>
            <person name="Chain P.S."/>
        </authorList>
    </citation>
    <scope>NUCLEOTIDE SEQUENCE [LARGE SCALE GENOMIC DNA]</scope>
    <source>
        <strain evidence="14 15">ATCC BAA-463</strain>
    </source>
</reference>
<dbReference type="RefSeq" id="WP_046572640.1">
    <property type="nucleotide sequence ID" value="NZ_CP010027.1"/>
</dbReference>
<dbReference type="AlphaFoldDB" id="A0AAU8TK59"/>
<dbReference type="InterPro" id="IPR003567">
    <property type="entry name" value="Cyt_c_biogenesis"/>
</dbReference>
<dbReference type="InterPro" id="IPR032523">
    <property type="entry name" value="CcmF_C"/>
</dbReference>
<comment type="similarity">
    <text evidence="2">Belongs to the CcmF/CycK/Ccl1/NrfE/CcsA family.</text>
</comment>
<evidence type="ECO:0000313" key="15">
    <source>
        <dbReference type="Proteomes" id="UP000032614"/>
    </source>
</evidence>
<evidence type="ECO:0000256" key="11">
    <source>
        <dbReference type="SAM" id="Phobius"/>
    </source>
</evidence>
<dbReference type="NCBIfam" id="TIGR00353">
    <property type="entry name" value="nrfE"/>
    <property type="match status" value="1"/>
</dbReference>
<feature type="transmembrane region" description="Helical" evidence="11">
    <location>
        <begin position="177"/>
        <end position="197"/>
    </location>
</feature>
<evidence type="ECO:0000256" key="8">
    <source>
        <dbReference type="ARBA" id="ARBA00023136"/>
    </source>
</evidence>
<keyword evidence="3" id="KW-1003">Cell membrane</keyword>
<evidence type="ECO:0000256" key="10">
    <source>
        <dbReference type="SAM" id="MobiDB-lite"/>
    </source>
</evidence>
<sequence>MIPEIGHFALILALLLALTTAVLPLLGAQLGIVEWMRLAWPAARAQCAFVALAFACLAWSFLSNDFSMVYVADNSNSALPAVYRFAAVWGGHEGSLLLWVLLLTVWMVAVTFFSRQLAVPMVARVLAVMSWIAAGFLLFLLFTSNPFSRLMPPAMDGRDLNPLLQDPGMVIHPPMLYMGYVGFSVAFAFAIAALLSGELNAAWARWSRPWTIAAWLFLTLGIMLGSGWAYYELGWGGWWFWDPVENASFMPWLAGTALIHSLAVTDRRGSFRAWTALLAICAFSLSLLGTFLVRSGVITSVHAFASDPTRGVFILAFLALVVGGALLLFAWRAPQIGLGGGFEPVSREALLLSNNVLLMVAAASVLLGTLYPMALDALGLDKISVGSPYFDSVFVPLMTPAIFLMGIGPLARWRAARLPDLARRLRWAALVSVLTALLLPWALGSWRPLVSLGILLAVWSFTTVAVSMRERLGASAGQSAAGSAIEAAESATGVAIGFSTEGAGDDRHAPRQSRAALFARARRVPRAVYGMWLAHAGIGVFIIGVTMVKGYQVERDVAMHSGETVEVGAYRFRFEGVAQVSGPNYLATRASVVVSRDGSPVATMHPEKRMFLVQKMPMTEAAIDHGVLRDLYVAMGEPAGGGAWTLRIQIKPFVRWIWGGCLLMAFGGLLATSDRRYRLLPGRRNSERGRERATGNGSARPAADVAGTAAAQAARSISEAGR</sequence>
<feature type="transmembrane region" description="Helical" evidence="11">
    <location>
        <begin position="249"/>
        <end position="266"/>
    </location>
</feature>
<keyword evidence="5 11" id="KW-0812">Transmembrane</keyword>
<evidence type="ECO:0000256" key="3">
    <source>
        <dbReference type="ARBA" id="ARBA00022475"/>
    </source>
</evidence>
<keyword evidence="6" id="KW-0201">Cytochrome c-type biogenesis</keyword>
<feature type="region of interest" description="Disordered" evidence="10">
    <location>
        <begin position="682"/>
        <end position="706"/>
    </location>
</feature>
<dbReference type="Proteomes" id="UP000032614">
    <property type="component" value="Chromosome 2"/>
</dbReference>
<feature type="transmembrane region" description="Helical" evidence="11">
    <location>
        <begin position="38"/>
        <end position="62"/>
    </location>
</feature>
<dbReference type="Pfam" id="PF01578">
    <property type="entry name" value="Cytochrom_C_asm"/>
    <property type="match status" value="1"/>
</dbReference>